<dbReference type="PANTHER" id="PTHR48025:SF26">
    <property type="entry name" value="HETEROGENEOUS NUCLEAR RIBONUCLEOPROTEIN M-RELATED"/>
    <property type="match status" value="1"/>
</dbReference>
<keyword evidence="1" id="KW-0694">RNA-binding</keyword>
<evidence type="ECO:0000256" key="1">
    <source>
        <dbReference type="ARBA" id="ARBA00022884"/>
    </source>
</evidence>
<comment type="caution">
    <text evidence="3">The sequence shown here is derived from an EMBL/GenBank/DDBJ whole genome shotgun (WGS) entry which is preliminary data.</text>
</comment>
<dbReference type="InterPro" id="IPR050502">
    <property type="entry name" value="Euk_RNA-bind_prot"/>
</dbReference>
<dbReference type="AlphaFoldDB" id="A0AAV3W860"/>
<evidence type="ECO:0000313" key="4">
    <source>
        <dbReference type="Proteomes" id="UP000321274"/>
    </source>
</evidence>
<dbReference type="Proteomes" id="UP000321274">
    <property type="component" value="Unassembled WGS sequence"/>
</dbReference>
<sequence length="96" mass="10609">MILPIFEGCKMKILVRNLERTVAEAELLELFKQYGTVASCNLILDAATGKSKGFAFVEMPHAREAIKAIKGLNTLRLHGTGIRVKQAEDKPEKPEA</sequence>
<accession>A0AAV3W860</accession>
<dbReference type="InterPro" id="IPR000504">
    <property type="entry name" value="RRM_dom"/>
</dbReference>
<dbReference type="InterPro" id="IPR035979">
    <property type="entry name" value="RBD_domain_sf"/>
</dbReference>
<proteinExistence type="predicted"/>
<dbReference type="SMART" id="SM00360">
    <property type="entry name" value="RRM"/>
    <property type="match status" value="1"/>
</dbReference>
<name>A0AAV3W860_ACIJO</name>
<gene>
    <name evidence="3" type="primary">rbpD</name>
    <name evidence="3" type="ORF">AJO04nite_03880</name>
</gene>
<dbReference type="Gene3D" id="3.30.70.330">
    <property type="match status" value="1"/>
</dbReference>
<dbReference type="PROSITE" id="PS50102">
    <property type="entry name" value="RRM"/>
    <property type="match status" value="1"/>
</dbReference>
<evidence type="ECO:0000259" key="2">
    <source>
        <dbReference type="PROSITE" id="PS50102"/>
    </source>
</evidence>
<dbReference type="EMBL" id="BJUJ01000005">
    <property type="protein sequence ID" value="GEK43130.1"/>
    <property type="molecule type" value="Genomic_DNA"/>
</dbReference>
<protein>
    <submittedName>
        <fullName evidence="3">RNA-binding protein</fullName>
    </submittedName>
</protein>
<dbReference type="InterPro" id="IPR012677">
    <property type="entry name" value="Nucleotide-bd_a/b_plait_sf"/>
</dbReference>
<dbReference type="PANTHER" id="PTHR48025">
    <property type="entry name" value="OS02G0815200 PROTEIN"/>
    <property type="match status" value="1"/>
</dbReference>
<dbReference type="GO" id="GO:0003729">
    <property type="term" value="F:mRNA binding"/>
    <property type="evidence" value="ECO:0007669"/>
    <property type="project" value="TreeGrafter"/>
</dbReference>
<evidence type="ECO:0000313" key="3">
    <source>
        <dbReference type="EMBL" id="GEK43130.1"/>
    </source>
</evidence>
<feature type="domain" description="RRM" evidence="2">
    <location>
        <begin position="11"/>
        <end position="89"/>
    </location>
</feature>
<reference evidence="3 4" key="1">
    <citation type="submission" date="2019-07" db="EMBL/GenBank/DDBJ databases">
        <title>Whole genome shotgun sequence of Acinetobacter johnsonii NBRC 102197.</title>
        <authorList>
            <person name="Hosoyama A."/>
            <person name="Uohara A."/>
            <person name="Ohji S."/>
            <person name="Ichikawa N."/>
        </authorList>
    </citation>
    <scope>NUCLEOTIDE SEQUENCE [LARGE SCALE GENOMIC DNA]</scope>
    <source>
        <strain evidence="3 4">NBRC 102197</strain>
    </source>
</reference>
<dbReference type="Pfam" id="PF00076">
    <property type="entry name" value="RRM_1"/>
    <property type="match status" value="1"/>
</dbReference>
<dbReference type="SUPFAM" id="SSF54928">
    <property type="entry name" value="RNA-binding domain, RBD"/>
    <property type="match status" value="1"/>
</dbReference>
<organism evidence="3 4">
    <name type="scientific">Acinetobacter johnsonii</name>
    <dbReference type="NCBI Taxonomy" id="40214"/>
    <lineage>
        <taxon>Bacteria</taxon>
        <taxon>Pseudomonadati</taxon>
        <taxon>Pseudomonadota</taxon>
        <taxon>Gammaproteobacteria</taxon>
        <taxon>Moraxellales</taxon>
        <taxon>Moraxellaceae</taxon>
        <taxon>Acinetobacter</taxon>
    </lineage>
</organism>